<protein>
    <recommendedName>
        <fullName evidence="7 9">tRNA (guanine(26)-N(2))-dimethyltransferase</fullName>
        <ecNumber evidence="7 9">2.1.1.216</ecNumber>
    </recommendedName>
</protein>
<dbReference type="FunCoup" id="T1EMH6">
    <property type="interactions" value="2050"/>
</dbReference>
<dbReference type="GO" id="GO:0160104">
    <property type="term" value="F:tRNA (guanine(26)-N2)-dimethyltransferase activity"/>
    <property type="evidence" value="ECO:0007669"/>
    <property type="project" value="UniProtKB-UniRule"/>
</dbReference>
<dbReference type="PANTHER" id="PTHR10631">
    <property type="entry name" value="N 2 ,N 2 -DIMETHYLGUANOSINE TRNA METHYLTRANSFERASE"/>
    <property type="match status" value="1"/>
</dbReference>
<dbReference type="InterPro" id="IPR029063">
    <property type="entry name" value="SAM-dependent_MTases_sf"/>
</dbReference>
<dbReference type="EMBL" id="KB097628">
    <property type="protein sequence ID" value="ESN93195.1"/>
    <property type="molecule type" value="Genomic_DNA"/>
</dbReference>
<dbReference type="FunFam" id="3.40.50.150:FF:000051">
    <property type="entry name" value="tRNA (guanine(26)-N(2))-dimethyltransferase"/>
    <property type="match status" value="1"/>
</dbReference>
<keyword evidence="6 9" id="KW-0694">RNA-binding</keyword>
<dbReference type="STRING" id="6412.T1EMH6"/>
<reference evidence="13" key="1">
    <citation type="submission" date="2012-12" db="EMBL/GenBank/DDBJ databases">
        <authorList>
            <person name="Hellsten U."/>
            <person name="Grimwood J."/>
            <person name="Chapman J.A."/>
            <person name="Shapiro H."/>
            <person name="Aerts A."/>
            <person name="Otillar R.P."/>
            <person name="Terry A.Y."/>
            <person name="Boore J.L."/>
            <person name="Simakov O."/>
            <person name="Marletaz F."/>
            <person name="Cho S.-J."/>
            <person name="Edsinger-Gonzales E."/>
            <person name="Havlak P."/>
            <person name="Kuo D.-H."/>
            <person name="Larsson T."/>
            <person name="Lv J."/>
            <person name="Arendt D."/>
            <person name="Savage R."/>
            <person name="Osoegawa K."/>
            <person name="de Jong P."/>
            <person name="Lindberg D.R."/>
            <person name="Seaver E.C."/>
            <person name="Weisblat D.A."/>
            <person name="Putnam N.H."/>
            <person name="Grigoriev I.V."/>
            <person name="Rokhsar D.S."/>
        </authorList>
    </citation>
    <scope>NUCLEOTIDE SEQUENCE</scope>
</reference>
<keyword evidence="1 9" id="KW-0820">tRNA-binding</keyword>
<evidence type="ECO:0000256" key="9">
    <source>
        <dbReference type="PROSITE-ProRule" id="PRU00958"/>
    </source>
</evidence>
<dbReference type="EC" id="2.1.1.216" evidence="7 9"/>
<name>T1EMH6_HELRO</name>
<dbReference type="GO" id="GO:0002940">
    <property type="term" value="P:tRNA N2-guanine methylation"/>
    <property type="evidence" value="ECO:0000318"/>
    <property type="project" value="GO_Central"/>
</dbReference>
<evidence type="ECO:0000256" key="1">
    <source>
        <dbReference type="ARBA" id="ARBA00022555"/>
    </source>
</evidence>
<dbReference type="Gene3D" id="3.40.50.150">
    <property type="entry name" value="Vaccinia Virus protein VP39"/>
    <property type="match status" value="1"/>
</dbReference>
<dbReference type="SUPFAM" id="SSF53335">
    <property type="entry name" value="S-adenosyl-L-methionine-dependent methyltransferases"/>
    <property type="match status" value="1"/>
</dbReference>
<keyword evidence="5 9" id="KW-0819">tRNA processing</keyword>
<dbReference type="CTD" id="20197776"/>
<dbReference type="GO" id="GO:0005634">
    <property type="term" value="C:nucleus"/>
    <property type="evidence" value="ECO:0000318"/>
    <property type="project" value="GO_Central"/>
</dbReference>
<dbReference type="InParanoid" id="T1EMH6"/>
<dbReference type="HOGENOM" id="CLU_010862_4_1_1"/>
<dbReference type="OrthoDB" id="6349953at2759"/>
<gene>
    <name evidence="12" type="primary">20197776</name>
    <name evidence="11" type="ORF">HELRODRAFT_157901</name>
</gene>
<keyword evidence="2 9" id="KW-0489">Methyltransferase</keyword>
<evidence type="ECO:0000256" key="8">
    <source>
        <dbReference type="ARBA" id="ARBA00051897"/>
    </source>
</evidence>
<reference evidence="11 13" key="2">
    <citation type="journal article" date="2013" name="Nature">
        <title>Insights into bilaterian evolution from three spiralian genomes.</title>
        <authorList>
            <person name="Simakov O."/>
            <person name="Marletaz F."/>
            <person name="Cho S.J."/>
            <person name="Edsinger-Gonzales E."/>
            <person name="Havlak P."/>
            <person name="Hellsten U."/>
            <person name="Kuo D.H."/>
            <person name="Larsson T."/>
            <person name="Lv J."/>
            <person name="Arendt D."/>
            <person name="Savage R."/>
            <person name="Osoegawa K."/>
            <person name="de Jong P."/>
            <person name="Grimwood J."/>
            <person name="Chapman J.A."/>
            <person name="Shapiro H."/>
            <person name="Aerts A."/>
            <person name="Otillar R.P."/>
            <person name="Terry A.Y."/>
            <person name="Boore J.L."/>
            <person name="Grigoriev I.V."/>
            <person name="Lindberg D.R."/>
            <person name="Seaver E.C."/>
            <person name="Weisblat D.A."/>
            <person name="Putnam N.H."/>
            <person name="Rokhsar D.S."/>
        </authorList>
    </citation>
    <scope>NUCLEOTIDE SEQUENCE</scope>
</reference>
<dbReference type="EnsemblMetazoa" id="HelroT157901">
    <property type="protein sequence ID" value="HelroP157901"/>
    <property type="gene ID" value="HelroG157901"/>
</dbReference>
<accession>T1EMH6</accession>
<keyword evidence="13" id="KW-1185">Reference proteome</keyword>
<comment type="similarity">
    <text evidence="9">Belongs to the class I-like SAM-binding methyltransferase superfamily. Trm1 family.</text>
</comment>
<dbReference type="Gene3D" id="3.30.56.70">
    <property type="entry name" value="N2,N2-dimethylguanosine tRNA methyltransferase, C-terminal domain"/>
    <property type="match status" value="1"/>
</dbReference>
<evidence type="ECO:0000313" key="12">
    <source>
        <dbReference type="EnsemblMetazoa" id="HelroP157901"/>
    </source>
</evidence>
<dbReference type="Proteomes" id="UP000015101">
    <property type="component" value="Unassembled WGS sequence"/>
</dbReference>
<evidence type="ECO:0000256" key="4">
    <source>
        <dbReference type="ARBA" id="ARBA00022691"/>
    </source>
</evidence>
<evidence type="ECO:0000256" key="6">
    <source>
        <dbReference type="ARBA" id="ARBA00022884"/>
    </source>
</evidence>
<dbReference type="KEGG" id="hro:HELRODRAFT_157901"/>
<dbReference type="EMBL" id="AMQM01007477">
    <property type="status" value="NOT_ANNOTATED_CDS"/>
    <property type="molecule type" value="Genomic_DNA"/>
</dbReference>
<proteinExistence type="inferred from homology"/>
<dbReference type="Pfam" id="PF02005">
    <property type="entry name" value="TRM"/>
    <property type="match status" value="1"/>
</dbReference>
<dbReference type="GeneID" id="20197776"/>
<evidence type="ECO:0000313" key="11">
    <source>
        <dbReference type="EMBL" id="ESN93195.1"/>
    </source>
</evidence>
<evidence type="ECO:0000256" key="5">
    <source>
        <dbReference type="ARBA" id="ARBA00022694"/>
    </source>
</evidence>
<evidence type="ECO:0000256" key="3">
    <source>
        <dbReference type="ARBA" id="ARBA00022679"/>
    </source>
</evidence>
<keyword evidence="3 9" id="KW-0808">Transferase</keyword>
<dbReference type="GO" id="GO:0000049">
    <property type="term" value="F:tRNA binding"/>
    <property type="evidence" value="ECO:0007669"/>
    <property type="project" value="UniProtKB-UniRule"/>
</dbReference>
<dbReference type="PROSITE" id="PS51626">
    <property type="entry name" value="SAM_MT_TRM1"/>
    <property type="match status" value="1"/>
</dbReference>
<dbReference type="InterPro" id="IPR002905">
    <property type="entry name" value="Trm1"/>
</dbReference>
<dbReference type="CDD" id="cd02440">
    <property type="entry name" value="AdoMet_MTases"/>
    <property type="match status" value="1"/>
</dbReference>
<evidence type="ECO:0000256" key="2">
    <source>
        <dbReference type="ARBA" id="ARBA00022603"/>
    </source>
</evidence>
<dbReference type="PANTHER" id="PTHR10631:SF3">
    <property type="entry name" value="TRNA (GUANINE(26)-N(2))-DIMETHYLTRANSFERASE"/>
    <property type="match status" value="1"/>
</dbReference>
<evidence type="ECO:0000313" key="13">
    <source>
        <dbReference type="Proteomes" id="UP000015101"/>
    </source>
</evidence>
<organism evidence="12 13">
    <name type="scientific">Helobdella robusta</name>
    <name type="common">Californian leech</name>
    <dbReference type="NCBI Taxonomy" id="6412"/>
    <lineage>
        <taxon>Eukaryota</taxon>
        <taxon>Metazoa</taxon>
        <taxon>Spiralia</taxon>
        <taxon>Lophotrochozoa</taxon>
        <taxon>Annelida</taxon>
        <taxon>Clitellata</taxon>
        <taxon>Hirudinea</taxon>
        <taxon>Rhynchobdellida</taxon>
        <taxon>Glossiphoniidae</taxon>
        <taxon>Helobdella</taxon>
    </lineage>
</organism>
<dbReference type="AlphaFoldDB" id="T1EMH6"/>
<dbReference type="InterPro" id="IPR042296">
    <property type="entry name" value="tRNA_met_Trm1_C"/>
</dbReference>
<feature type="region of interest" description="Disordered" evidence="10">
    <location>
        <begin position="481"/>
        <end position="509"/>
    </location>
</feature>
<dbReference type="FunFam" id="3.30.56.70:FF:000001">
    <property type="entry name" value="tRNA (guanine(26)-N(2))-dimethyltransferase"/>
    <property type="match status" value="1"/>
</dbReference>
<keyword evidence="4 9" id="KW-0949">S-adenosyl-L-methionine</keyword>
<reference evidence="12" key="3">
    <citation type="submission" date="2015-06" db="UniProtKB">
        <authorList>
            <consortium name="EnsemblMetazoa"/>
        </authorList>
    </citation>
    <scope>IDENTIFICATION</scope>
</reference>
<evidence type="ECO:0000256" key="7">
    <source>
        <dbReference type="ARBA" id="ARBA00039099"/>
    </source>
</evidence>
<evidence type="ECO:0000256" key="10">
    <source>
        <dbReference type="SAM" id="MobiDB-lite"/>
    </source>
</evidence>
<dbReference type="NCBIfam" id="TIGR00308">
    <property type="entry name" value="TRM1"/>
    <property type="match status" value="1"/>
</dbReference>
<dbReference type="RefSeq" id="XP_009028654.1">
    <property type="nucleotide sequence ID" value="XM_009030406.1"/>
</dbReference>
<dbReference type="eggNOG" id="KOG1253">
    <property type="taxonomic scope" value="Eukaryota"/>
</dbReference>
<comment type="catalytic activity">
    <reaction evidence="8 9">
        <text>guanosine(26) in tRNA + 2 S-adenosyl-L-methionine = N(2)-dimethylguanosine(26) in tRNA + 2 S-adenosyl-L-homocysteine + 2 H(+)</text>
        <dbReference type="Rhea" id="RHEA:43140"/>
        <dbReference type="Rhea" id="RHEA-COMP:10359"/>
        <dbReference type="Rhea" id="RHEA-COMP:10360"/>
        <dbReference type="ChEBI" id="CHEBI:15378"/>
        <dbReference type="ChEBI" id="CHEBI:57856"/>
        <dbReference type="ChEBI" id="CHEBI:59789"/>
        <dbReference type="ChEBI" id="CHEBI:74269"/>
        <dbReference type="ChEBI" id="CHEBI:74513"/>
        <dbReference type="EC" id="2.1.1.216"/>
    </reaction>
</comment>
<dbReference type="OMA" id="MKCCHEM"/>
<sequence length="509" mass="57252">MLPTSKSPFDLISAETVAEGKASIILPSNVFYNPVQEFNRDLSIVVISAYRQYLLDSTNSETTSRLKHPMKPGFKILEALAATGLRSIRFALEIPDVKIIIANDFDVSAVNYISKNAELNKVSHIVTPNCADATMYMYENRKFDDRFHVVDLDPYGSPTQFLDGAVQCVADGGILLVTCTDMAVLCGNAPETCHSKYGSLSIRSRFCHEMALRILLRSIESHANKYSRYIVPLLSISVDFYCRVFVQLFTSQSKVKESATKLSYIFYCTGCGSFHLQKLCDKTQAGRNINNFKYIAPASPPVGEQCNNCKGKHVFAGPIWSDPIHNNHFIQQLISLTEKRKSEFKTSDRVIGMLSVISEELHDVPLYYDIDHLCTVLHCTSIGFLPIRSALLNSGFSVSLSHAEKNSLKTNAPMAIIWDILRCWVKNNPINQKRCPEGSVVHNILAHEITFVADFTLHPKANPPSRSNGLLRWQVNPEKYWGPKPRARRTDKNADTVHQQPLDNSRVWF</sequence>